<keyword evidence="3" id="KW-1185">Reference proteome</keyword>
<feature type="domain" description="DUF2281" evidence="1">
    <location>
        <begin position="4"/>
        <end position="57"/>
    </location>
</feature>
<name>A0A2M9A4P1_9BACT</name>
<gene>
    <name evidence="2" type="ORF">BGX16_0593</name>
</gene>
<comment type="caution">
    <text evidence="2">The sequence shown here is derived from an EMBL/GenBank/DDBJ whole genome shotgun (WGS) entry which is preliminary data.</text>
</comment>
<dbReference type="RefSeq" id="WP_100424726.1">
    <property type="nucleotide sequence ID" value="NZ_PGEX01000001.1"/>
</dbReference>
<organism evidence="2 3">
    <name type="scientific">Hallerella succinigenes</name>
    <dbReference type="NCBI Taxonomy" id="1896222"/>
    <lineage>
        <taxon>Bacteria</taxon>
        <taxon>Pseudomonadati</taxon>
        <taxon>Fibrobacterota</taxon>
        <taxon>Fibrobacteria</taxon>
        <taxon>Fibrobacterales</taxon>
        <taxon>Fibrobacteraceae</taxon>
        <taxon>Hallerella</taxon>
    </lineage>
</organism>
<protein>
    <submittedName>
        <fullName evidence="2">Uncharacterized protein DUF2281</fullName>
    </submittedName>
</protein>
<proteinExistence type="predicted"/>
<evidence type="ECO:0000313" key="2">
    <source>
        <dbReference type="EMBL" id="PJJ40659.1"/>
    </source>
</evidence>
<evidence type="ECO:0000259" key="1">
    <source>
        <dbReference type="Pfam" id="PF10047"/>
    </source>
</evidence>
<dbReference type="InterPro" id="IPR018739">
    <property type="entry name" value="DUF2281"/>
</dbReference>
<dbReference type="Proteomes" id="UP000231134">
    <property type="component" value="Unassembled WGS sequence"/>
</dbReference>
<reference evidence="2 3" key="1">
    <citation type="submission" date="2017-11" db="EMBL/GenBank/DDBJ databases">
        <title>Animal gut microbial communities from fecal samples from Wisconsin, USA.</title>
        <authorList>
            <person name="Neumann A."/>
        </authorList>
    </citation>
    <scope>NUCLEOTIDE SEQUENCE [LARGE SCALE GENOMIC DNA]</scope>
    <source>
        <strain evidence="2 3">UWS3</strain>
    </source>
</reference>
<dbReference type="OrthoDB" id="9801704at2"/>
<sequence>MPIELLERIKTLPEGYEQEIVDFLESILLKAAQDHRASSSRRIGIAKGELKYPDDIDFCNDEIAELFGVN</sequence>
<accession>A0A2M9A4P1</accession>
<dbReference type="Pfam" id="PF10047">
    <property type="entry name" value="DUF2281"/>
    <property type="match status" value="1"/>
</dbReference>
<evidence type="ECO:0000313" key="3">
    <source>
        <dbReference type="Proteomes" id="UP000231134"/>
    </source>
</evidence>
<dbReference type="AlphaFoldDB" id="A0A2M9A4P1"/>
<dbReference type="EMBL" id="PGEX01000001">
    <property type="protein sequence ID" value="PJJ40659.1"/>
    <property type="molecule type" value="Genomic_DNA"/>
</dbReference>